<dbReference type="AlphaFoldDB" id="O44871"/>
<dbReference type="OMA" id="ENMIKFM"/>
<gene>
    <name evidence="4 6" type="primary">clec-150</name>
    <name evidence="4" type="ORF">CELE_R06B10.3</name>
    <name evidence="6" type="ORF">R06B10.3</name>
</gene>
<feature type="chain" id="PRO_5004158631" evidence="2">
    <location>
        <begin position="23"/>
        <end position="362"/>
    </location>
</feature>
<evidence type="ECO:0007829" key="7">
    <source>
        <dbReference type="PeptideAtlas" id="O44871"/>
    </source>
</evidence>
<dbReference type="GO" id="GO:0009897">
    <property type="term" value="C:external side of plasma membrane"/>
    <property type="evidence" value="ECO:0000318"/>
    <property type="project" value="GO_Central"/>
</dbReference>
<dbReference type="GeneID" id="175261"/>
<dbReference type="UCSC" id="R06B10.3">
    <property type="organism name" value="c. elegans"/>
</dbReference>
<dbReference type="SMART" id="SM00034">
    <property type="entry name" value="CLECT"/>
    <property type="match status" value="1"/>
</dbReference>
<dbReference type="CDD" id="cd00037">
    <property type="entry name" value="CLECT"/>
    <property type="match status" value="1"/>
</dbReference>
<dbReference type="HOGENOM" id="CLU_774435_0_0_1"/>
<evidence type="ECO:0000256" key="1">
    <source>
        <dbReference type="ARBA" id="ARBA00023157"/>
    </source>
</evidence>
<dbReference type="InterPro" id="IPR016187">
    <property type="entry name" value="CTDL_fold"/>
</dbReference>
<evidence type="ECO:0000259" key="3">
    <source>
        <dbReference type="PROSITE" id="PS50041"/>
    </source>
</evidence>
<dbReference type="eggNOG" id="KOG4297">
    <property type="taxonomic scope" value="Eukaryota"/>
</dbReference>
<dbReference type="GO" id="GO:0006955">
    <property type="term" value="P:immune response"/>
    <property type="evidence" value="ECO:0000318"/>
    <property type="project" value="GO_Central"/>
</dbReference>
<dbReference type="InParanoid" id="O44871"/>
<dbReference type="PANTHER" id="PTHR22991">
    <property type="entry name" value="PROTEIN CBG13490"/>
    <property type="match status" value="1"/>
</dbReference>
<reference evidence="4 5" key="1">
    <citation type="journal article" date="1998" name="Science">
        <title>Genome sequence of the nematode C. elegans: a platform for investigating biology.</title>
        <authorList>
            <consortium name="The C. elegans sequencing consortium"/>
            <person name="Sulson J.E."/>
            <person name="Waterston R."/>
        </authorList>
    </citation>
    <scope>NUCLEOTIDE SEQUENCE [LARGE SCALE GENOMIC DNA]</scope>
    <source>
        <strain evidence="4 5">Bristol N2</strain>
    </source>
</reference>
<dbReference type="PROSITE" id="PS50041">
    <property type="entry name" value="C_TYPE_LECTIN_2"/>
    <property type="match status" value="1"/>
</dbReference>
<keyword evidence="5" id="KW-1185">Reference proteome</keyword>
<evidence type="ECO:0000313" key="4">
    <source>
        <dbReference type="EMBL" id="CCD73245.1"/>
    </source>
</evidence>
<feature type="domain" description="C-type lectin" evidence="3">
    <location>
        <begin position="34"/>
        <end position="148"/>
    </location>
</feature>
<dbReference type="CTD" id="175261"/>
<feature type="signal peptide" evidence="2">
    <location>
        <begin position="1"/>
        <end position="22"/>
    </location>
</feature>
<name>O44871_CAEEL</name>
<dbReference type="Bgee" id="WBGene00019914">
    <property type="expression patterns" value="Expressed in adult organism and 4 other cell types or tissues"/>
</dbReference>
<dbReference type="EMBL" id="BX284603">
    <property type="protein sequence ID" value="CCD73245.1"/>
    <property type="molecule type" value="Genomic_DNA"/>
</dbReference>
<dbReference type="GO" id="GO:0038187">
    <property type="term" value="F:pattern recognition receptor activity"/>
    <property type="evidence" value="ECO:0000318"/>
    <property type="project" value="GO_Central"/>
</dbReference>
<dbReference type="AGR" id="WB:WBGene00019914"/>
<dbReference type="WormBase" id="R06B10.3">
    <property type="protein sequence ID" value="CE26979"/>
    <property type="gene ID" value="WBGene00019914"/>
    <property type="gene designation" value="clec-150"/>
</dbReference>
<dbReference type="FunCoup" id="O44871">
    <property type="interactions" value="1401"/>
</dbReference>
<dbReference type="STRING" id="6239.R06B10.3.1"/>
<keyword evidence="1" id="KW-1015">Disulfide bond</keyword>
<organism evidence="4 5">
    <name type="scientific">Caenorhabditis elegans</name>
    <dbReference type="NCBI Taxonomy" id="6239"/>
    <lineage>
        <taxon>Eukaryota</taxon>
        <taxon>Metazoa</taxon>
        <taxon>Ecdysozoa</taxon>
        <taxon>Nematoda</taxon>
        <taxon>Chromadorea</taxon>
        <taxon>Rhabditida</taxon>
        <taxon>Rhabditina</taxon>
        <taxon>Rhabditomorpha</taxon>
        <taxon>Rhabditoidea</taxon>
        <taxon>Rhabditidae</taxon>
        <taxon>Peloderinae</taxon>
        <taxon>Caenorhabditis</taxon>
    </lineage>
</organism>
<keyword evidence="2" id="KW-0732">Signal</keyword>
<dbReference type="SUPFAM" id="SSF56436">
    <property type="entry name" value="C-type lectin-like"/>
    <property type="match status" value="1"/>
</dbReference>
<dbReference type="InterPro" id="IPR050976">
    <property type="entry name" value="Snaclec"/>
</dbReference>
<dbReference type="PeptideAtlas" id="O44871"/>
<dbReference type="PaxDb" id="6239-R06B10.3"/>
<proteinExistence type="evidence at protein level"/>
<protein>
    <submittedName>
        <fullName evidence="4">C-type lectin domain-containing protein</fullName>
    </submittedName>
</protein>
<dbReference type="InterPro" id="IPR001304">
    <property type="entry name" value="C-type_lectin-like"/>
</dbReference>
<dbReference type="GO" id="GO:0030246">
    <property type="term" value="F:carbohydrate binding"/>
    <property type="evidence" value="ECO:0000318"/>
    <property type="project" value="GO_Central"/>
</dbReference>
<dbReference type="PIR" id="B88392">
    <property type="entry name" value="B88392"/>
</dbReference>
<accession>O44871</accession>
<dbReference type="KEGG" id="cel:CELE_R06B10.3"/>
<evidence type="ECO:0000313" key="6">
    <source>
        <dbReference type="WormBase" id="R06B10.3"/>
    </source>
</evidence>
<evidence type="ECO:0000256" key="2">
    <source>
        <dbReference type="SAM" id="SignalP"/>
    </source>
</evidence>
<dbReference type="Gene3D" id="3.10.100.10">
    <property type="entry name" value="Mannose-Binding Protein A, subunit A"/>
    <property type="match status" value="1"/>
</dbReference>
<dbReference type="RefSeq" id="NP_497312.1">
    <property type="nucleotide sequence ID" value="NM_064911.5"/>
</dbReference>
<dbReference type="SMR" id="O44871"/>
<dbReference type="InterPro" id="IPR016186">
    <property type="entry name" value="C-type_lectin-like/link_sf"/>
</dbReference>
<dbReference type="OrthoDB" id="5773937at2759"/>
<evidence type="ECO:0000313" key="5">
    <source>
        <dbReference type="Proteomes" id="UP000001940"/>
    </source>
</evidence>
<keyword evidence="7" id="KW-1267">Proteomics identification</keyword>
<dbReference type="PANTHER" id="PTHR22991:SF40">
    <property type="entry name" value="PROTEIN CBG13490"/>
    <property type="match status" value="1"/>
</dbReference>
<sequence>MLREHIFSASLLFLISVSVGSAATCHGEEKLDPSGKFCYVVHTGAASFHDAEKACYDYGGYHLASVPSMIDNNFLYNLSSNSNVWANYFWIGLTDMTADGSWEWIDGLDLVFMNWASSSTAGYCGAMRAADARWQAQDCTKPYPFFCYGPALGAPTNPPNTPKTTQKPVRNQENMIKFMADAESVGDPNVDPNALSFYNKEREFIRAVTDYLFANPTSDGNTCLYYMSPAFYGFTQYEQQFDTSPAWSHYQFDNLLESNVWDQGKTDHDYNITDAITGAQKFRWVPSMNNIGYTTLVFLTARRDFSGIPSLFQPFPKFDEVVVISLNGSQMPGIPAGVKNVAVSNDFSSTDIQNVINVLKCH</sequence>
<dbReference type="Pfam" id="PF00059">
    <property type="entry name" value="Lectin_C"/>
    <property type="match status" value="1"/>
</dbReference>
<dbReference type="Proteomes" id="UP000001940">
    <property type="component" value="Chromosome III"/>
</dbReference>